<feature type="region of interest" description="Disordered" evidence="1">
    <location>
        <begin position="290"/>
        <end position="319"/>
    </location>
</feature>
<dbReference type="AlphaFoldDB" id="J4HU10"/>
<keyword evidence="3" id="KW-1185">Reference proteome</keyword>
<gene>
    <name evidence="2" type="ORF">FIBRA_01876</name>
</gene>
<dbReference type="RefSeq" id="XP_012179135.1">
    <property type="nucleotide sequence ID" value="XM_012323745.1"/>
</dbReference>
<protein>
    <submittedName>
        <fullName evidence="2">Uncharacterized protein</fullName>
    </submittedName>
</protein>
<dbReference type="HOGENOM" id="CLU_070857_0_0_1"/>
<evidence type="ECO:0000313" key="3">
    <source>
        <dbReference type="Proteomes" id="UP000006352"/>
    </source>
</evidence>
<dbReference type="OrthoDB" id="3164380at2759"/>
<name>J4HU10_9APHY</name>
<feature type="compositionally biased region" description="Basic and acidic residues" evidence="1">
    <location>
        <begin position="233"/>
        <end position="245"/>
    </location>
</feature>
<evidence type="ECO:0000313" key="2">
    <source>
        <dbReference type="EMBL" id="CCL99852.1"/>
    </source>
</evidence>
<accession>J4HU10</accession>
<dbReference type="EMBL" id="HE796953">
    <property type="protein sequence ID" value="CCL99852.1"/>
    <property type="molecule type" value="Genomic_DNA"/>
</dbReference>
<reference evidence="2 3" key="1">
    <citation type="journal article" date="2012" name="Appl. Environ. Microbiol.">
        <title>Short-read sequencing for genomic analysis of the brown rot fungus Fibroporia radiculosa.</title>
        <authorList>
            <person name="Tang J.D."/>
            <person name="Perkins A.D."/>
            <person name="Sonstegard T.S."/>
            <person name="Schroeder S.G."/>
            <person name="Burgess S.C."/>
            <person name="Diehl S.V."/>
        </authorList>
    </citation>
    <scope>NUCLEOTIDE SEQUENCE [LARGE SCALE GENOMIC DNA]</scope>
    <source>
        <strain evidence="2 3">TFFH 294</strain>
    </source>
</reference>
<evidence type="ECO:0000256" key="1">
    <source>
        <dbReference type="SAM" id="MobiDB-lite"/>
    </source>
</evidence>
<feature type="region of interest" description="Disordered" evidence="1">
    <location>
        <begin position="219"/>
        <end position="255"/>
    </location>
</feature>
<dbReference type="Proteomes" id="UP000006352">
    <property type="component" value="Unassembled WGS sequence"/>
</dbReference>
<organism evidence="2 3">
    <name type="scientific">Fibroporia radiculosa</name>
    <dbReference type="NCBI Taxonomy" id="599839"/>
    <lineage>
        <taxon>Eukaryota</taxon>
        <taxon>Fungi</taxon>
        <taxon>Dikarya</taxon>
        <taxon>Basidiomycota</taxon>
        <taxon>Agaricomycotina</taxon>
        <taxon>Agaricomycetes</taxon>
        <taxon>Polyporales</taxon>
        <taxon>Fibroporiaceae</taxon>
        <taxon>Fibroporia</taxon>
    </lineage>
</organism>
<sequence>MVSDSDTLPQFCTLDELIQVVYQGSAKFIVLSNVDEASWSVHVGLSGAEGRWWCGRWTDKDIRTHFASNSRSKSSSLESYAEQLRDAFVQGEMRINGWNSQKGAKMNLVLGTNTDIPANIALNELLPEEAASIATKIFTSIAVSAQSRNCRLHPLPFEHGSTSALPLASNSSGLSTSPNVFSTIDHHFAEKREASKPSRPSALDRKAGEEIQNLRAELAKAKDQLTNSPPNDLKGKVEERAESSRPMKRAPSMQDSAKLHSIASEYLFPAVFDIKLTSRFHISELRERTRSRNYRQRRLAGEPDEEGTQVSGSRVRKRR</sequence>
<proteinExistence type="predicted"/>
<dbReference type="InParanoid" id="J4HU10"/>
<dbReference type="GeneID" id="24094763"/>